<proteinExistence type="inferred from homology"/>
<organism evidence="9 10">
    <name type="scientific">Sporobacter termitidis DSM 10068</name>
    <dbReference type="NCBI Taxonomy" id="1123282"/>
    <lineage>
        <taxon>Bacteria</taxon>
        <taxon>Bacillati</taxon>
        <taxon>Bacillota</taxon>
        <taxon>Clostridia</taxon>
        <taxon>Eubacteriales</taxon>
        <taxon>Oscillospiraceae</taxon>
        <taxon>Sporobacter</taxon>
    </lineage>
</organism>
<feature type="transmembrane region" description="Helical" evidence="7">
    <location>
        <begin position="137"/>
        <end position="164"/>
    </location>
</feature>
<dbReference type="GO" id="GO:0055085">
    <property type="term" value="P:transmembrane transport"/>
    <property type="evidence" value="ECO:0007669"/>
    <property type="project" value="InterPro"/>
</dbReference>
<feature type="domain" description="ABC transmembrane type-1" evidence="8">
    <location>
        <begin position="98"/>
        <end position="294"/>
    </location>
</feature>
<evidence type="ECO:0000256" key="2">
    <source>
        <dbReference type="ARBA" id="ARBA00022448"/>
    </source>
</evidence>
<evidence type="ECO:0000256" key="1">
    <source>
        <dbReference type="ARBA" id="ARBA00004651"/>
    </source>
</evidence>
<dbReference type="STRING" id="1123282.SAMN02745823_02790"/>
<keyword evidence="4 7" id="KW-0812">Transmembrane</keyword>
<dbReference type="InterPro" id="IPR000515">
    <property type="entry name" value="MetI-like"/>
</dbReference>
<keyword evidence="5 7" id="KW-1133">Transmembrane helix</keyword>
<evidence type="ECO:0000259" key="8">
    <source>
        <dbReference type="PROSITE" id="PS50928"/>
    </source>
</evidence>
<evidence type="ECO:0000256" key="6">
    <source>
        <dbReference type="ARBA" id="ARBA00023136"/>
    </source>
</evidence>
<dbReference type="PANTHER" id="PTHR43163:SF6">
    <property type="entry name" value="DIPEPTIDE TRANSPORT SYSTEM PERMEASE PROTEIN DPPB-RELATED"/>
    <property type="match status" value="1"/>
</dbReference>
<keyword evidence="2 7" id="KW-0813">Transport</keyword>
<dbReference type="Pfam" id="PF19300">
    <property type="entry name" value="BPD_transp_1_N"/>
    <property type="match status" value="1"/>
</dbReference>
<evidence type="ECO:0000313" key="10">
    <source>
        <dbReference type="Proteomes" id="UP000183995"/>
    </source>
</evidence>
<feature type="transmembrane region" description="Helical" evidence="7">
    <location>
        <begin position="240"/>
        <end position="260"/>
    </location>
</feature>
<feature type="transmembrane region" description="Helical" evidence="7">
    <location>
        <begin position="176"/>
        <end position="195"/>
    </location>
</feature>
<dbReference type="EMBL" id="FQXV01000010">
    <property type="protein sequence ID" value="SHI14831.1"/>
    <property type="molecule type" value="Genomic_DNA"/>
</dbReference>
<dbReference type="InterPro" id="IPR035906">
    <property type="entry name" value="MetI-like_sf"/>
</dbReference>
<dbReference type="CDD" id="cd06261">
    <property type="entry name" value="TM_PBP2"/>
    <property type="match status" value="1"/>
</dbReference>
<dbReference type="OrthoDB" id="9769919at2"/>
<dbReference type="SUPFAM" id="SSF161098">
    <property type="entry name" value="MetI-like"/>
    <property type="match status" value="1"/>
</dbReference>
<dbReference type="PROSITE" id="PS50928">
    <property type="entry name" value="ABC_TM1"/>
    <property type="match status" value="1"/>
</dbReference>
<evidence type="ECO:0000256" key="5">
    <source>
        <dbReference type="ARBA" id="ARBA00022989"/>
    </source>
</evidence>
<evidence type="ECO:0000256" key="7">
    <source>
        <dbReference type="RuleBase" id="RU363032"/>
    </source>
</evidence>
<dbReference type="RefSeq" id="WP_073080160.1">
    <property type="nucleotide sequence ID" value="NZ_FQXV01000010.1"/>
</dbReference>
<dbReference type="GO" id="GO:0005886">
    <property type="term" value="C:plasma membrane"/>
    <property type="evidence" value="ECO:0007669"/>
    <property type="project" value="UniProtKB-SubCell"/>
</dbReference>
<feature type="transmembrane region" description="Helical" evidence="7">
    <location>
        <begin position="104"/>
        <end position="125"/>
    </location>
</feature>
<dbReference type="InterPro" id="IPR045621">
    <property type="entry name" value="BPD_transp_1_N"/>
</dbReference>
<dbReference type="Pfam" id="PF00528">
    <property type="entry name" value="BPD_transp_1"/>
    <property type="match status" value="1"/>
</dbReference>
<protein>
    <submittedName>
        <fullName evidence="9">Nickel transport system permease protein</fullName>
    </submittedName>
</protein>
<dbReference type="PANTHER" id="PTHR43163">
    <property type="entry name" value="DIPEPTIDE TRANSPORT SYSTEM PERMEASE PROTEIN DPPB-RELATED"/>
    <property type="match status" value="1"/>
</dbReference>
<comment type="subcellular location">
    <subcellularLocation>
        <location evidence="1 7">Cell membrane</location>
        <topology evidence="1 7">Multi-pass membrane protein</topology>
    </subcellularLocation>
</comment>
<comment type="similarity">
    <text evidence="7">Belongs to the binding-protein-dependent transport system permease family.</text>
</comment>
<accession>A0A1M5YS76</accession>
<dbReference type="AlphaFoldDB" id="A0A1M5YS76"/>
<gene>
    <name evidence="9" type="ORF">SAMN02745823_02790</name>
</gene>
<evidence type="ECO:0000256" key="4">
    <source>
        <dbReference type="ARBA" id="ARBA00022692"/>
    </source>
</evidence>
<name>A0A1M5YS76_9FIRM</name>
<evidence type="ECO:0000256" key="3">
    <source>
        <dbReference type="ARBA" id="ARBA00022475"/>
    </source>
</evidence>
<feature type="transmembrane region" description="Helical" evidence="7">
    <location>
        <begin position="280"/>
        <end position="301"/>
    </location>
</feature>
<sequence>MAKLVINKLIALVLILIGVSLLSFFFSSISPVDPAEAYARRTLSRPTAAQVEEIRREMGLDKPFYEQYFSWAAHVLRGDFGTSLLTRTPVSAELPGKFAATLHVVLLSMLFTVLITVPLSVVSAARKNGVFDQVTRVGTIVGLSLPNFWIGFMLLVLFAVMIPVFKIADYGSFKSLVLPALAMAIPMASSAIRVFRSNLIHSYQCDFVIYARSRGLPERKITGLVLQHALPPMVTMLFQYFGYALAGSAMVEAVFSWPGIGSYLVKAIVGRDLPAINACVLLIAVLFVLVNFAAELVNLAIHPTMNASREGYRA</sequence>
<reference evidence="9 10" key="1">
    <citation type="submission" date="2016-11" db="EMBL/GenBank/DDBJ databases">
        <authorList>
            <person name="Jaros S."/>
            <person name="Januszkiewicz K."/>
            <person name="Wedrychowicz H."/>
        </authorList>
    </citation>
    <scope>NUCLEOTIDE SEQUENCE [LARGE SCALE GENOMIC DNA]</scope>
    <source>
        <strain evidence="9 10">DSM 10068</strain>
    </source>
</reference>
<dbReference type="Proteomes" id="UP000183995">
    <property type="component" value="Unassembled WGS sequence"/>
</dbReference>
<dbReference type="Gene3D" id="1.10.3720.10">
    <property type="entry name" value="MetI-like"/>
    <property type="match status" value="1"/>
</dbReference>
<keyword evidence="3" id="KW-1003">Cell membrane</keyword>
<keyword evidence="6 7" id="KW-0472">Membrane</keyword>
<keyword evidence="10" id="KW-1185">Reference proteome</keyword>
<evidence type="ECO:0000313" key="9">
    <source>
        <dbReference type="EMBL" id="SHI14831.1"/>
    </source>
</evidence>